<dbReference type="GO" id="GO:0005525">
    <property type="term" value="F:GTP binding"/>
    <property type="evidence" value="ECO:0007669"/>
    <property type="project" value="UniProtKB-KW"/>
</dbReference>
<evidence type="ECO:0000259" key="28">
    <source>
        <dbReference type="PROSITE" id="PS51718"/>
    </source>
</evidence>
<evidence type="ECO:0000256" key="18">
    <source>
        <dbReference type="ARBA" id="ARBA00023128"/>
    </source>
</evidence>
<dbReference type="SMART" id="SM00302">
    <property type="entry name" value="GED"/>
    <property type="match status" value="1"/>
</dbReference>
<dbReference type="InterPro" id="IPR022812">
    <property type="entry name" value="Dynamin"/>
</dbReference>
<dbReference type="GO" id="GO:0008289">
    <property type="term" value="F:lipid binding"/>
    <property type="evidence" value="ECO:0007669"/>
    <property type="project" value="UniProtKB-KW"/>
</dbReference>
<evidence type="ECO:0000256" key="4">
    <source>
        <dbReference type="ARBA" id="ARBA00004450"/>
    </source>
</evidence>
<evidence type="ECO:0000256" key="1">
    <source>
        <dbReference type="ARBA" id="ARBA00004184"/>
    </source>
</evidence>
<dbReference type="GO" id="GO:0005829">
    <property type="term" value="C:cytosol"/>
    <property type="evidence" value="ECO:0007669"/>
    <property type="project" value="UniProtKB-SubCell"/>
</dbReference>
<evidence type="ECO:0000256" key="16">
    <source>
        <dbReference type="ARBA" id="ARBA00023108"/>
    </source>
</evidence>
<name>A0A8B9KYY5_ASTMX</name>
<dbReference type="GO" id="GO:0003924">
    <property type="term" value="F:GTPase activity"/>
    <property type="evidence" value="ECO:0007669"/>
    <property type="project" value="InterPro"/>
</dbReference>
<evidence type="ECO:0000256" key="11">
    <source>
        <dbReference type="ARBA" id="ARBA00022741"/>
    </source>
</evidence>
<dbReference type="PROSITE" id="PS51718">
    <property type="entry name" value="G_DYNAMIN_2"/>
    <property type="match status" value="1"/>
</dbReference>
<evidence type="ECO:0000313" key="29">
    <source>
        <dbReference type="Ensembl" id="ENSAMXP00005043569.1"/>
    </source>
</evidence>
<keyword evidence="19 25" id="KW-0342">GTP-binding</keyword>
<keyword evidence="12" id="KW-1000">Mitochondrion outer membrane</keyword>
<dbReference type="Pfam" id="PF02212">
    <property type="entry name" value="GED"/>
    <property type="match status" value="1"/>
</dbReference>
<dbReference type="InterPro" id="IPR020850">
    <property type="entry name" value="GED_dom"/>
</dbReference>
<dbReference type="AlphaFoldDB" id="A0A8B9KYY5"/>
<feature type="domain" description="GED" evidence="27">
    <location>
        <begin position="592"/>
        <end position="679"/>
    </location>
</feature>
<dbReference type="Pfam" id="PF01031">
    <property type="entry name" value="Dynamin_M"/>
    <property type="match status" value="1"/>
</dbReference>
<dbReference type="Gene3D" id="3.40.50.300">
    <property type="entry name" value="P-loop containing nucleotide triphosphate hydrolases"/>
    <property type="match status" value="1"/>
</dbReference>
<dbReference type="GO" id="GO:0008017">
    <property type="term" value="F:microtubule binding"/>
    <property type="evidence" value="ECO:0007669"/>
    <property type="project" value="TreeGrafter"/>
</dbReference>
<keyword evidence="22" id="KW-0168">Coated pit</keyword>
<dbReference type="GO" id="GO:0043653">
    <property type="term" value="P:mitochondrial fragmentation involved in apoptotic process"/>
    <property type="evidence" value="ECO:0007669"/>
    <property type="project" value="TreeGrafter"/>
</dbReference>
<dbReference type="Ensembl" id="ENSAMXT00005047362.1">
    <property type="protein sequence ID" value="ENSAMXP00005043569.1"/>
    <property type="gene ID" value="ENSAMXG00005020136.1"/>
</dbReference>
<evidence type="ECO:0000256" key="5">
    <source>
        <dbReference type="ARBA" id="ARBA00004514"/>
    </source>
</evidence>
<dbReference type="InterPro" id="IPR003130">
    <property type="entry name" value="GED"/>
</dbReference>
<dbReference type="InterPro" id="IPR027417">
    <property type="entry name" value="P-loop_NTPase"/>
</dbReference>
<evidence type="ECO:0000256" key="10">
    <source>
        <dbReference type="ARBA" id="ARBA00022490"/>
    </source>
</evidence>
<dbReference type="PANTHER" id="PTHR11566:SF39">
    <property type="entry name" value="DYNAMIN-1-LIKE PROTEIN"/>
    <property type="match status" value="1"/>
</dbReference>
<dbReference type="Pfam" id="PF00350">
    <property type="entry name" value="Dynamin_N"/>
    <property type="match status" value="1"/>
</dbReference>
<evidence type="ECO:0000256" key="24">
    <source>
        <dbReference type="ARBA" id="ARBA00048040"/>
    </source>
</evidence>
<evidence type="ECO:0000313" key="30">
    <source>
        <dbReference type="Proteomes" id="UP000694621"/>
    </source>
</evidence>
<evidence type="ECO:0000256" key="12">
    <source>
        <dbReference type="ARBA" id="ARBA00022787"/>
    </source>
</evidence>
<keyword evidence="10" id="KW-0963">Cytoplasm</keyword>
<keyword evidence="18" id="KW-0496">Mitochondrion</keyword>
<dbReference type="Proteomes" id="UP000694621">
    <property type="component" value="Unplaced"/>
</dbReference>
<dbReference type="SMART" id="SM00053">
    <property type="entry name" value="DYNc"/>
    <property type="match status" value="1"/>
</dbReference>
<evidence type="ECO:0000256" key="22">
    <source>
        <dbReference type="ARBA" id="ARBA00023176"/>
    </source>
</evidence>
<comment type="subcellular location">
    <subcellularLocation>
        <location evidence="5">Cytoplasm</location>
        <location evidence="5">Cytosol</location>
    </subcellularLocation>
    <subcellularLocation>
        <location evidence="3">Cytoplasmic vesicle</location>
        <location evidence="3">Secretory vesicle</location>
        <location evidence="3">Synaptic vesicle membrane</location>
    </subcellularLocation>
    <subcellularLocation>
        <location evidence="1">Endomembrane system</location>
        <topology evidence="1">Peripheral membrane protein</topology>
    </subcellularLocation>
    <subcellularLocation>
        <location evidence="6">Golgi apparatus</location>
    </subcellularLocation>
    <subcellularLocation>
        <location evidence="7">Membrane</location>
        <location evidence="7">Clathrin-coated pit</location>
    </subcellularLocation>
    <subcellularLocation>
        <location evidence="4">Mitochondrion outer membrane</location>
        <topology evidence="4">Peripheral membrane protein</topology>
    </subcellularLocation>
    <subcellularLocation>
        <location evidence="2">Peroxisome</location>
    </subcellularLocation>
</comment>
<dbReference type="InterPro" id="IPR019762">
    <property type="entry name" value="Dynamin_GTPase_CS"/>
</dbReference>
<dbReference type="GO" id="GO:0048312">
    <property type="term" value="P:intracellular distribution of mitochondria"/>
    <property type="evidence" value="ECO:0007669"/>
    <property type="project" value="TreeGrafter"/>
</dbReference>
<comment type="similarity">
    <text evidence="25">Belongs to the TRAFAC class dynamin-like GTPase superfamily. Dynamin/Fzo/YdjA family.</text>
</comment>
<feature type="compositionally biased region" description="Polar residues" evidence="26">
    <location>
        <begin position="545"/>
        <end position="554"/>
    </location>
</feature>
<feature type="domain" description="Dynamin-type G" evidence="28">
    <location>
        <begin position="22"/>
        <end position="301"/>
    </location>
</feature>
<dbReference type="PROSITE" id="PS00410">
    <property type="entry name" value="G_DYNAMIN_1"/>
    <property type="match status" value="1"/>
</dbReference>
<evidence type="ECO:0000256" key="13">
    <source>
        <dbReference type="ARBA" id="ARBA00022801"/>
    </source>
</evidence>
<dbReference type="GO" id="GO:0005741">
    <property type="term" value="C:mitochondrial outer membrane"/>
    <property type="evidence" value="ECO:0007669"/>
    <property type="project" value="UniProtKB-SubCell"/>
</dbReference>
<organism evidence="29 30">
    <name type="scientific">Astyanax mexicanus</name>
    <name type="common">Blind cave fish</name>
    <name type="synonym">Astyanax fasciatus mexicanus</name>
    <dbReference type="NCBI Taxonomy" id="7994"/>
    <lineage>
        <taxon>Eukaryota</taxon>
        <taxon>Metazoa</taxon>
        <taxon>Chordata</taxon>
        <taxon>Craniata</taxon>
        <taxon>Vertebrata</taxon>
        <taxon>Euteleostomi</taxon>
        <taxon>Actinopterygii</taxon>
        <taxon>Neopterygii</taxon>
        <taxon>Teleostei</taxon>
        <taxon>Ostariophysi</taxon>
        <taxon>Characiformes</taxon>
        <taxon>Characoidei</taxon>
        <taxon>Acestrorhamphidae</taxon>
        <taxon>Acestrorhamphinae</taxon>
        <taxon>Astyanax</taxon>
    </lineage>
</organism>
<comment type="catalytic activity">
    <reaction evidence="24">
        <text>GTP + H2O = GDP + phosphate + H(+)</text>
        <dbReference type="Rhea" id="RHEA:19669"/>
        <dbReference type="ChEBI" id="CHEBI:15377"/>
        <dbReference type="ChEBI" id="CHEBI:15378"/>
        <dbReference type="ChEBI" id="CHEBI:37565"/>
        <dbReference type="ChEBI" id="CHEBI:43474"/>
        <dbReference type="ChEBI" id="CHEBI:58189"/>
        <dbReference type="EC" id="3.6.5.5"/>
    </reaction>
</comment>
<evidence type="ECO:0000256" key="26">
    <source>
        <dbReference type="SAM" id="MobiDB-lite"/>
    </source>
</evidence>
<keyword evidence="15" id="KW-0333">Golgi apparatus</keyword>
<evidence type="ECO:0000256" key="6">
    <source>
        <dbReference type="ARBA" id="ARBA00004555"/>
    </source>
</evidence>
<evidence type="ECO:0000256" key="2">
    <source>
        <dbReference type="ARBA" id="ARBA00004275"/>
    </source>
</evidence>
<accession>A0A8B9KYY5</accession>
<keyword evidence="21" id="KW-0576">Peroxisome</keyword>
<evidence type="ECO:0000256" key="14">
    <source>
        <dbReference type="ARBA" id="ARBA00023018"/>
    </source>
</evidence>
<proteinExistence type="inferred from homology"/>
<dbReference type="CDD" id="cd08771">
    <property type="entry name" value="DLP_1"/>
    <property type="match status" value="1"/>
</dbReference>
<dbReference type="InterPro" id="IPR045063">
    <property type="entry name" value="Dynamin_N"/>
</dbReference>
<dbReference type="GO" id="GO:0030672">
    <property type="term" value="C:synaptic vesicle membrane"/>
    <property type="evidence" value="ECO:0007669"/>
    <property type="project" value="UniProtKB-SubCell"/>
</dbReference>
<evidence type="ECO:0000256" key="15">
    <source>
        <dbReference type="ARBA" id="ARBA00023034"/>
    </source>
</evidence>
<evidence type="ECO:0000256" key="20">
    <source>
        <dbReference type="ARBA" id="ARBA00023136"/>
    </source>
</evidence>
<evidence type="ECO:0000256" key="17">
    <source>
        <dbReference type="ARBA" id="ARBA00023121"/>
    </source>
</evidence>
<feature type="compositionally biased region" description="Basic and acidic residues" evidence="26">
    <location>
        <begin position="569"/>
        <end position="581"/>
    </location>
</feature>
<evidence type="ECO:0000256" key="25">
    <source>
        <dbReference type="RuleBase" id="RU003932"/>
    </source>
</evidence>
<dbReference type="Gene3D" id="1.20.120.1240">
    <property type="entry name" value="Dynamin, middle domain"/>
    <property type="match status" value="2"/>
</dbReference>
<evidence type="ECO:0000256" key="21">
    <source>
        <dbReference type="ARBA" id="ARBA00023140"/>
    </source>
</evidence>
<keyword evidence="20" id="KW-0472">Membrane</keyword>
<dbReference type="InterPro" id="IPR000375">
    <property type="entry name" value="Dynamin_stalk"/>
</dbReference>
<keyword evidence="14" id="KW-0770">Synapse</keyword>
<dbReference type="EC" id="3.6.5.5" evidence="8"/>
<dbReference type="GO" id="GO:0000266">
    <property type="term" value="P:mitochondrial fission"/>
    <property type="evidence" value="ECO:0007669"/>
    <property type="project" value="TreeGrafter"/>
</dbReference>
<dbReference type="SUPFAM" id="SSF52540">
    <property type="entry name" value="P-loop containing nucleoside triphosphate hydrolases"/>
    <property type="match status" value="1"/>
</dbReference>
<dbReference type="GO" id="GO:0005874">
    <property type="term" value="C:microtubule"/>
    <property type="evidence" value="ECO:0007669"/>
    <property type="project" value="TreeGrafter"/>
</dbReference>
<sequence length="679" mass="75554">MEALIPVINKLQDVFNTVGADIIQLPQIAVVGTQSSGKSSVLESLVGRDLLPRGTGIVTRRPLILQLVHVDPEDRRKTSDENGVDGEEWGKFLHTKNKIYTDFDEIRQEIEAETERVSGNNKGISDEPIHLKIFSPHVVNLTLVDLPGITKVPVGDQPKDIEIQIRELILKYISNPNCIILAVTAANTDMATSEALKVAREVDPDGRRTLAVVTKLDLMDAGTDAMDVLMGRVIPVKLGLIGVVNRSQLDINTKKSVADAIRDEYAFLQKKYPSLANRNGTKYLARTLNRLLMHHIRDCLPELKTRINVLAAQYQSLLSSYGEPVDDKSATLLQLITKFAAEYCNTIEGTAKYIETAELCGGARICYIFHETFGRTLESVDPLGGLTTIDVLTAIRNATGPRPALFVPEVSFELLVKRQVKRLEEPSLRCVELVHEEMQRIIQHCSNYSTQELLRFPKLHDAIVEVVTSLLRKRLPVTNEMVHNLVAIELAYINTKHPDFADACGLMNNNIEEQRRNRMRELPSAVPLDYKNELVPCVLPLTQTCAPDTSQGPQGDQEAGTGNWRGMLKKGEEGQPEDKLKQQGPLPASPQKGHAVNLLDVPVPVARKLSAREQRDCENIQDSVPKAVMHFLVNHVKDSLQSELVGQLYKSALLDDLLTESEDMAQRRNEAADMLKARS</sequence>
<dbReference type="GO" id="GO:0006897">
    <property type="term" value="P:endocytosis"/>
    <property type="evidence" value="ECO:0007669"/>
    <property type="project" value="TreeGrafter"/>
</dbReference>
<evidence type="ECO:0000256" key="7">
    <source>
        <dbReference type="ARBA" id="ARBA00004600"/>
    </source>
</evidence>
<evidence type="ECO:0000256" key="8">
    <source>
        <dbReference type="ARBA" id="ARBA00011980"/>
    </source>
</evidence>
<dbReference type="InterPro" id="IPR001401">
    <property type="entry name" value="Dynamin_GTPase"/>
</dbReference>
<dbReference type="GO" id="GO:0005905">
    <property type="term" value="C:clathrin-coated pit"/>
    <property type="evidence" value="ECO:0007669"/>
    <property type="project" value="UniProtKB-SubCell"/>
</dbReference>
<dbReference type="FunFam" id="1.20.120.1240:FF:000001">
    <property type="entry name" value="Dynamin 1 like"/>
    <property type="match status" value="1"/>
</dbReference>
<dbReference type="PANTHER" id="PTHR11566">
    <property type="entry name" value="DYNAMIN"/>
    <property type="match status" value="1"/>
</dbReference>
<keyword evidence="11 25" id="KW-0547">Nucleotide-binding</keyword>
<dbReference type="GO" id="GO:0048511">
    <property type="term" value="P:rhythmic process"/>
    <property type="evidence" value="ECO:0007669"/>
    <property type="project" value="UniProtKB-KW"/>
</dbReference>
<evidence type="ECO:0000256" key="19">
    <source>
        <dbReference type="ARBA" id="ARBA00023134"/>
    </source>
</evidence>
<evidence type="ECO:0000256" key="9">
    <source>
        <dbReference type="ARBA" id="ARBA00018833"/>
    </source>
</evidence>
<keyword evidence="13" id="KW-0378">Hydrolase</keyword>
<protein>
    <recommendedName>
        <fullName evidence="9">Dynamin-1-like protein</fullName>
        <ecNumber evidence="8">3.6.5.5</ecNumber>
    </recommendedName>
</protein>
<keyword evidence="16" id="KW-0090">Biological rhythms</keyword>
<evidence type="ECO:0000259" key="27">
    <source>
        <dbReference type="PROSITE" id="PS51388"/>
    </source>
</evidence>
<gene>
    <name evidence="29" type="primary">dnm1l</name>
</gene>
<dbReference type="OrthoDB" id="5061070at2759"/>
<reference evidence="29" key="1">
    <citation type="submission" date="2025-08" db="UniProtKB">
        <authorList>
            <consortium name="Ensembl"/>
        </authorList>
    </citation>
    <scope>IDENTIFICATION</scope>
</reference>
<dbReference type="InterPro" id="IPR030381">
    <property type="entry name" value="G_DYNAMIN_dom"/>
</dbReference>
<dbReference type="FunFam" id="3.40.50.300:FF:000172">
    <property type="entry name" value="Dynamin-1-like protein isoform 1"/>
    <property type="match status" value="1"/>
</dbReference>
<evidence type="ECO:0000256" key="23">
    <source>
        <dbReference type="ARBA" id="ARBA00023329"/>
    </source>
</evidence>
<feature type="region of interest" description="Disordered" evidence="26">
    <location>
        <begin position="545"/>
        <end position="595"/>
    </location>
</feature>
<dbReference type="GO" id="GO:0016559">
    <property type="term" value="P:peroxisome fission"/>
    <property type="evidence" value="ECO:0007669"/>
    <property type="project" value="TreeGrafter"/>
</dbReference>
<dbReference type="GO" id="GO:0005794">
    <property type="term" value="C:Golgi apparatus"/>
    <property type="evidence" value="ECO:0007669"/>
    <property type="project" value="UniProtKB-SubCell"/>
</dbReference>
<dbReference type="GO" id="GO:0005777">
    <property type="term" value="C:peroxisome"/>
    <property type="evidence" value="ECO:0007669"/>
    <property type="project" value="UniProtKB-SubCell"/>
</dbReference>
<keyword evidence="23" id="KW-0968">Cytoplasmic vesicle</keyword>
<evidence type="ECO:0000256" key="3">
    <source>
        <dbReference type="ARBA" id="ARBA00004432"/>
    </source>
</evidence>
<keyword evidence="17" id="KW-0446">Lipid-binding</keyword>
<dbReference type="PRINTS" id="PR00195">
    <property type="entry name" value="DYNAMIN"/>
</dbReference>
<dbReference type="PROSITE" id="PS51388">
    <property type="entry name" value="GED"/>
    <property type="match status" value="1"/>
</dbReference>